<reference evidence="1 2" key="1">
    <citation type="submission" date="2016-12" db="EMBL/GenBank/DDBJ databases">
        <authorList>
            <person name="Song W.-J."/>
            <person name="Kurnit D.M."/>
        </authorList>
    </citation>
    <scope>NUCLEOTIDE SEQUENCE [LARGE SCALE GENOMIC DNA]</scope>
    <source>
        <strain evidence="1 2">DSM 18488</strain>
    </source>
</reference>
<dbReference type="AlphaFoldDB" id="A0A1M7YLN1"/>
<proteinExistence type="predicted"/>
<name>A0A1M7YLN1_9BACT</name>
<accession>A0A1M7YLN1</accession>
<evidence type="ECO:0000313" key="1">
    <source>
        <dbReference type="EMBL" id="SHO53486.1"/>
    </source>
</evidence>
<protein>
    <submittedName>
        <fullName evidence="1">Uncharacterized protein</fullName>
    </submittedName>
</protein>
<dbReference type="STRING" id="1121416.SAMN02745220_05152"/>
<organism evidence="1 2">
    <name type="scientific">Desulfopila aestuarii DSM 18488</name>
    <dbReference type="NCBI Taxonomy" id="1121416"/>
    <lineage>
        <taxon>Bacteria</taxon>
        <taxon>Pseudomonadati</taxon>
        <taxon>Thermodesulfobacteriota</taxon>
        <taxon>Desulfobulbia</taxon>
        <taxon>Desulfobulbales</taxon>
        <taxon>Desulfocapsaceae</taxon>
        <taxon>Desulfopila</taxon>
    </lineage>
</organism>
<dbReference type="Proteomes" id="UP000184603">
    <property type="component" value="Unassembled WGS sequence"/>
</dbReference>
<sequence>MIHELDGHTIDSETMGRYGERFPPQILLREGIEKIDYEIDLSCIRMLDS</sequence>
<gene>
    <name evidence="1" type="ORF">SAMN02745220_05152</name>
</gene>
<dbReference type="EMBL" id="FRFE01000057">
    <property type="protein sequence ID" value="SHO53486.1"/>
    <property type="molecule type" value="Genomic_DNA"/>
</dbReference>
<keyword evidence="2" id="KW-1185">Reference proteome</keyword>
<evidence type="ECO:0000313" key="2">
    <source>
        <dbReference type="Proteomes" id="UP000184603"/>
    </source>
</evidence>